<accession>A0A6J6YUU6</accession>
<dbReference type="EMBL" id="CAFABA010000002">
    <property type="protein sequence ID" value="CAB4812305.1"/>
    <property type="molecule type" value="Genomic_DNA"/>
</dbReference>
<dbReference type="EMBL" id="CAEZYR010000009">
    <property type="protein sequence ID" value="CAB4730055.1"/>
    <property type="molecule type" value="Genomic_DNA"/>
</dbReference>
<dbReference type="AlphaFoldDB" id="A0A6J6YUU6"/>
<dbReference type="EMBL" id="CAFBMH010000063">
    <property type="protein sequence ID" value="CAB4914167.1"/>
    <property type="molecule type" value="Genomic_DNA"/>
</dbReference>
<sequence length="73" mass="8078">MSRSPILAWHTVPEEHPHHDVDHAGTYAAGVANGCLGVWFAGCWRTADAITEIAAVQRYLGERVWESVNYENG</sequence>
<gene>
    <name evidence="1" type="ORF">UFOPK2754_00413</name>
    <name evidence="2" type="ORF">UFOPK3139_00070</name>
    <name evidence="3" type="ORF">UFOPK3543_01708</name>
    <name evidence="4" type="ORF">UFOPK3967_00015</name>
</gene>
<reference evidence="2" key="1">
    <citation type="submission" date="2020-05" db="EMBL/GenBank/DDBJ databases">
        <authorList>
            <person name="Chiriac C."/>
            <person name="Salcher M."/>
            <person name="Ghai R."/>
            <person name="Kavagutti S V."/>
        </authorList>
    </citation>
    <scope>NUCLEOTIDE SEQUENCE</scope>
</reference>
<evidence type="ECO:0000313" key="2">
    <source>
        <dbReference type="EMBL" id="CAB4812305.1"/>
    </source>
</evidence>
<evidence type="ECO:0000313" key="4">
    <source>
        <dbReference type="EMBL" id="CAB4975307.1"/>
    </source>
</evidence>
<name>A0A6J6YUU6_9ZZZZ</name>
<proteinExistence type="predicted"/>
<organism evidence="2">
    <name type="scientific">freshwater metagenome</name>
    <dbReference type="NCBI Taxonomy" id="449393"/>
    <lineage>
        <taxon>unclassified sequences</taxon>
        <taxon>metagenomes</taxon>
        <taxon>ecological metagenomes</taxon>
    </lineage>
</organism>
<evidence type="ECO:0000313" key="1">
    <source>
        <dbReference type="EMBL" id="CAB4730055.1"/>
    </source>
</evidence>
<protein>
    <submittedName>
        <fullName evidence="2">Unannotated protein</fullName>
    </submittedName>
</protein>
<evidence type="ECO:0000313" key="3">
    <source>
        <dbReference type="EMBL" id="CAB4914167.1"/>
    </source>
</evidence>
<dbReference type="EMBL" id="CAFBOS010000001">
    <property type="protein sequence ID" value="CAB4975307.1"/>
    <property type="molecule type" value="Genomic_DNA"/>
</dbReference>